<dbReference type="GO" id="GO:0016491">
    <property type="term" value="F:oxidoreductase activity"/>
    <property type="evidence" value="ECO:0007669"/>
    <property type="project" value="UniProtKB-KW"/>
</dbReference>
<evidence type="ECO:0000256" key="1">
    <source>
        <dbReference type="ARBA" id="ARBA00010790"/>
    </source>
</evidence>
<gene>
    <name evidence="5" type="ORF">OIU84_028390</name>
</gene>
<keyword evidence="2" id="KW-0285">Flavoprotein</keyword>
<keyword evidence="6" id="KW-1185">Reference proteome</keyword>
<evidence type="ECO:0000313" key="5">
    <source>
        <dbReference type="EMBL" id="KAJ6421001.1"/>
    </source>
</evidence>
<proteinExistence type="inferred from homology"/>
<sequence length="142" mass="15676">MRRECHPLLSGVRNREIKYSHGLSSAEMESLSSLCETLLPSLSPIPDLDGKQNQPTKAVQAFYEASGSQTPLPDEMAELLMKSGLPEAVFLVRLVLWLLSTRLGTFFLCGSLCFGEKWPVLGDFFKHLSGQEGEGFAEVVQT</sequence>
<name>A0AAD6P9B4_9ROSI</name>
<accession>A0AAD6P9B4</accession>
<keyword evidence="4" id="KW-0560">Oxidoreductase</keyword>
<keyword evidence="3" id="KW-0274">FAD</keyword>
<comment type="caution">
    <text evidence="5">The sequence shown here is derived from an EMBL/GenBank/DDBJ whole genome shotgun (WGS) entry which is preliminary data.</text>
</comment>
<evidence type="ECO:0000256" key="2">
    <source>
        <dbReference type="ARBA" id="ARBA00022630"/>
    </source>
</evidence>
<dbReference type="Proteomes" id="UP001162972">
    <property type="component" value="Chromosome 17"/>
</dbReference>
<evidence type="ECO:0000256" key="3">
    <source>
        <dbReference type="ARBA" id="ARBA00022827"/>
    </source>
</evidence>
<dbReference type="PANTHER" id="PTHR46056">
    <property type="entry name" value="LONG-CHAIN-ALCOHOL OXIDASE"/>
    <property type="match status" value="1"/>
</dbReference>
<organism evidence="5 6">
    <name type="scientific">Salix udensis</name>
    <dbReference type="NCBI Taxonomy" id="889485"/>
    <lineage>
        <taxon>Eukaryota</taxon>
        <taxon>Viridiplantae</taxon>
        <taxon>Streptophyta</taxon>
        <taxon>Embryophyta</taxon>
        <taxon>Tracheophyta</taxon>
        <taxon>Spermatophyta</taxon>
        <taxon>Magnoliopsida</taxon>
        <taxon>eudicotyledons</taxon>
        <taxon>Gunneridae</taxon>
        <taxon>Pentapetalae</taxon>
        <taxon>rosids</taxon>
        <taxon>fabids</taxon>
        <taxon>Malpighiales</taxon>
        <taxon>Salicaceae</taxon>
        <taxon>Saliceae</taxon>
        <taxon>Salix</taxon>
    </lineage>
</organism>
<evidence type="ECO:0000313" key="6">
    <source>
        <dbReference type="Proteomes" id="UP001162972"/>
    </source>
</evidence>
<reference evidence="5 6" key="1">
    <citation type="journal article" date="2023" name="Int. J. Mol. Sci.">
        <title>De Novo Assembly and Annotation of 11 Diverse Shrub Willow (Salix) Genomes Reveals Novel Gene Organization in Sex-Linked Regions.</title>
        <authorList>
            <person name="Hyden B."/>
            <person name="Feng K."/>
            <person name="Yates T.B."/>
            <person name="Jawdy S."/>
            <person name="Cereghino C."/>
            <person name="Smart L.B."/>
            <person name="Muchero W."/>
        </authorList>
    </citation>
    <scope>NUCLEOTIDE SEQUENCE [LARGE SCALE GENOMIC DNA]</scope>
    <source>
        <tissue evidence="5">Shoot tip</tissue>
    </source>
</reference>
<comment type="similarity">
    <text evidence="1">Belongs to the GMC oxidoreductase family.</text>
</comment>
<dbReference type="PANTHER" id="PTHR46056:SF10">
    <property type="entry name" value="LONG-CHAIN-ALCOHOL OXIDASE FAO3"/>
    <property type="match status" value="1"/>
</dbReference>
<protein>
    <submittedName>
        <fullName evidence="5">Uncharacterized protein</fullName>
    </submittedName>
</protein>
<dbReference type="AlphaFoldDB" id="A0AAD6P9B4"/>
<dbReference type="EMBL" id="JAPFFJ010000008">
    <property type="protein sequence ID" value="KAJ6421001.1"/>
    <property type="molecule type" value="Genomic_DNA"/>
</dbReference>
<evidence type="ECO:0000256" key="4">
    <source>
        <dbReference type="ARBA" id="ARBA00023002"/>
    </source>
</evidence>